<comment type="caution">
    <text evidence="2">The sequence shown here is derived from an EMBL/GenBank/DDBJ whole genome shotgun (WGS) entry which is preliminary data.</text>
</comment>
<dbReference type="InterPro" id="IPR011990">
    <property type="entry name" value="TPR-like_helical_dom_sf"/>
</dbReference>
<evidence type="ECO:0000313" key="3">
    <source>
        <dbReference type="Proteomes" id="UP000558192"/>
    </source>
</evidence>
<keyword evidence="1" id="KW-1133">Transmembrane helix</keyword>
<dbReference type="AlphaFoldDB" id="A0A7X5Y5H3"/>
<feature type="transmembrane region" description="Helical" evidence="1">
    <location>
        <begin position="6"/>
        <end position="29"/>
    </location>
</feature>
<keyword evidence="1" id="KW-0472">Membrane</keyword>
<accession>A0A7X5Y5H3</accession>
<dbReference type="Gene3D" id="1.25.40.10">
    <property type="entry name" value="Tetratricopeptide repeat domain"/>
    <property type="match status" value="1"/>
</dbReference>
<evidence type="ECO:0000313" key="2">
    <source>
        <dbReference type="EMBL" id="NJC04240.1"/>
    </source>
</evidence>
<proteinExistence type="predicted"/>
<dbReference type="EMBL" id="JAATJC010000001">
    <property type="protein sequence ID" value="NJC04240.1"/>
    <property type="molecule type" value="Genomic_DNA"/>
</dbReference>
<organism evidence="2 3">
    <name type="scientific">Sphingomonas kaistensis</name>
    <dbReference type="NCBI Taxonomy" id="298708"/>
    <lineage>
        <taxon>Bacteria</taxon>
        <taxon>Pseudomonadati</taxon>
        <taxon>Pseudomonadota</taxon>
        <taxon>Alphaproteobacteria</taxon>
        <taxon>Sphingomonadales</taxon>
        <taxon>Sphingomonadaceae</taxon>
        <taxon>Sphingomonas</taxon>
    </lineage>
</organism>
<gene>
    <name evidence="2" type="ORF">GGQ97_000033</name>
</gene>
<protein>
    <submittedName>
        <fullName evidence="2">Tetratricopeptide (TPR) repeat protein</fullName>
    </submittedName>
</protein>
<feature type="transmembrane region" description="Helical" evidence="1">
    <location>
        <begin position="55"/>
        <end position="77"/>
    </location>
</feature>
<dbReference type="Proteomes" id="UP000558192">
    <property type="component" value="Unassembled WGS sequence"/>
</dbReference>
<keyword evidence="3" id="KW-1185">Reference proteome</keyword>
<name>A0A7X5Y5H3_9SPHN</name>
<dbReference type="RefSeq" id="WP_168067089.1">
    <property type="nucleotide sequence ID" value="NZ_JAATJC010000001.1"/>
</dbReference>
<evidence type="ECO:0000256" key="1">
    <source>
        <dbReference type="SAM" id="Phobius"/>
    </source>
</evidence>
<keyword evidence="1" id="KW-0812">Transmembrane</keyword>
<dbReference type="SUPFAM" id="SSF48452">
    <property type="entry name" value="TPR-like"/>
    <property type="match status" value="1"/>
</dbReference>
<sequence>MSVDLTPWLIAGAFAAFGVGLLIYCVRGFRRGRIVPMIRYYRNEPYDRRREPKRFWVSLIYNGLLAGGLVVGSMAALQAERRRVHERPFRDACLADRPDRTPYDVIAACDRWIAEARPWGFDLGLARATQAHAHSLLGEREQATLLRRAAIGAYGRSLSGYPEDSAAHWNSAALMVANGDFEQARLSLEAYVALEPDRGNGWLELGMVDLWVRKPQDAIVNLTRAVERLPGEARPLAGRGLAFLMAGDRERAAADIGAARKLDPDHPLVTDAVRMLGPESPQAPR</sequence>
<reference evidence="2 3" key="1">
    <citation type="submission" date="2020-03" db="EMBL/GenBank/DDBJ databases">
        <title>Genomic Encyclopedia of Type Strains, Phase IV (KMG-IV): sequencing the most valuable type-strain genomes for metagenomic binning, comparative biology and taxonomic classification.</title>
        <authorList>
            <person name="Goeker M."/>
        </authorList>
    </citation>
    <scope>NUCLEOTIDE SEQUENCE [LARGE SCALE GENOMIC DNA]</scope>
    <source>
        <strain evidence="2 3">DSM 16846</strain>
    </source>
</reference>